<dbReference type="InterPro" id="IPR019701">
    <property type="entry name" value="Phage_P22_NinX"/>
</dbReference>
<accession>A0ABS5SZF3</accession>
<dbReference type="Pfam" id="PF10765">
    <property type="entry name" value="Phage_P22_NinX"/>
    <property type="match status" value="1"/>
</dbReference>
<gene>
    <name evidence="1" type="ORF">HH682_13610</name>
</gene>
<evidence type="ECO:0000313" key="1">
    <source>
        <dbReference type="EMBL" id="MBT0725436.1"/>
    </source>
</evidence>
<reference evidence="1 2" key="1">
    <citation type="submission" date="2020-04" db="EMBL/GenBank/DDBJ databases">
        <title>Genome sequencing of Rosenbergiella species.</title>
        <authorList>
            <person name="Alvarez-Perez S."/>
            <person name="Lievens B."/>
        </authorList>
    </citation>
    <scope>NUCLEOTIDE SEQUENCE [LARGE SCALE GENOMIC DNA]</scope>
    <source>
        <strain evidence="1 2">S61</strain>
    </source>
</reference>
<proteinExistence type="predicted"/>
<evidence type="ECO:0000313" key="2">
    <source>
        <dbReference type="Proteomes" id="UP000790096"/>
    </source>
</evidence>
<dbReference type="RefSeq" id="WP_214238076.1">
    <property type="nucleotide sequence ID" value="NZ_JABBFR010000023.1"/>
</dbReference>
<organism evidence="1 2">
    <name type="scientific">Rosenbergiella gaditana</name>
    <dbReference type="NCBI Taxonomy" id="2726987"/>
    <lineage>
        <taxon>Bacteria</taxon>
        <taxon>Pseudomonadati</taxon>
        <taxon>Pseudomonadota</taxon>
        <taxon>Gammaproteobacteria</taxon>
        <taxon>Enterobacterales</taxon>
        <taxon>Erwiniaceae</taxon>
        <taxon>Rosenbergiella</taxon>
    </lineage>
</organism>
<keyword evidence="2" id="KW-1185">Reference proteome</keyword>
<protein>
    <submittedName>
        <fullName evidence="1">DUF2591 family protein</fullName>
    </submittedName>
</protein>
<dbReference type="Proteomes" id="UP000790096">
    <property type="component" value="Unassembled WGS sequence"/>
</dbReference>
<sequence length="107" mass="12110">MNYQEMTDFEINKAVADKLGYAGRTSRHPQLEDVVLISSSHGGIIIDYCNSWADAGQIAHQYKINLYFSNNENMAEHRQTGKEIITCTDYNPCRAICIVFLMMKGGE</sequence>
<name>A0ABS5SZF3_9GAMM</name>
<comment type="caution">
    <text evidence="1">The sequence shown here is derived from an EMBL/GenBank/DDBJ whole genome shotgun (WGS) entry which is preliminary data.</text>
</comment>
<dbReference type="EMBL" id="JABBFR010000023">
    <property type="protein sequence ID" value="MBT0725436.1"/>
    <property type="molecule type" value="Genomic_DNA"/>
</dbReference>